<dbReference type="Proteomes" id="UP000823674">
    <property type="component" value="Chromosome A02"/>
</dbReference>
<keyword evidence="5" id="KW-0539">Nucleus</keyword>
<protein>
    <recommendedName>
        <fullName evidence="11">Protein SULFUR DEFICIENCY-INDUCED 1</fullName>
    </recommendedName>
</protein>
<proteinExistence type="inferred from homology"/>
<evidence type="ECO:0000256" key="7">
    <source>
        <dbReference type="PROSITE-ProRule" id="PRU00339"/>
    </source>
</evidence>
<keyword evidence="2" id="KW-0677">Repeat</keyword>
<dbReference type="SUPFAM" id="SSF48452">
    <property type="entry name" value="TPR-like"/>
    <property type="match status" value="1"/>
</dbReference>
<evidence type="ECO:0000256" key="2">
    <source>
        <dbReference type="ARBA" id="ARBA00022737"/>
    </source>
</evidence>
<feature type="region of interest" description="Disordered" evidence="8">
    <location>
        <begin position="303"/>
        <end position="340"/>
    </location>
</feature>
<keyword evidence="3 7" id="KW-0802">TPR repeat</keyword>
<dbReference type="PANTHER" id="PTHR36326">
    <property type="entry name" value="PROTEIN POLLENLESS 3-LIKE 2"/>
    <property type="match status" value="1"/>
</dbReference>
<comment type="caution">
    <text evidence="9">The sequence shown here is derived from an EMBL/GenBank/DDBJ whole genome shotgun (WGS) entry which is preliminary data.</text>
</comment>
<evidence type="ECO:0000256" key="3">
    <source>
        <dbReference type="ARBA" id="ARBA00022803"/>
    </source>
</evidence>
<dbReference type="Gene3D" id="1.25.40.10">
    <property type="entry name" value="Tetratricopeptide repeat domain"/>
    <property type="match status" value="1"/>
</dbReference>
<feature type="repeat" description="TPR" evidence="7">
    <location>
        <begin position="160"/>
        <end position="193"/>
    </location>
</feature>
<reference evidence="9 10" key="1">
    <citation type="submission" date="2021-03" db="EMBL/GenBank/DDBJ databases">
        <authorList>
            <person name="King G.J."/>
            <person name="Bancroft I."/>
            <person name="Baten A."/>
            <person name="Bloomfield J."/>
            <person name="Borpatragohain P."/>
            <person name="He Z."/>
            <person name="Irish N."/>
            <person name="Irwin J."/>
            <person name="Liu K."/>
            <person name="Mauleon R.P."/>
            <person name="Moore J."/>
            <person name="Morris R."/>
            <person name="Ostergaard L."/>
            <person name="Wang B."/>
            <person name="Wells R."/>
        </authorList>
    </citation>
    <scope>NUCLEOTIDE SEQUENCE [LARGE SCALE GENOMIC DNA]</scope>
    <source>
        <strain evidence="9">R-o-18</strain>
        <tissue evidence="9">Leaf</tissue>
    </source>
</reference>
<evidence type="ECO:0000256" key="1">
    <source>
        <dbReference type="ARBA" id="ARBA00004123"/>
    </source>
</evidence>
<evidence type="ECO:0008006" key="11">
    <source>
        <dbReference type="Google" id="ProtNLM"/>
    </source>
</evidence>
<keyword evidence="10" id="KW-1185">Reference proteome</keyword>
<evidence type="ECO:0000256" key="6">
    <source>
        <dbReference type="ARBA" id="ARBA00025750"/>
    </source>
</evidence>
<evidence type="ECO:0000313" key="10">
    <source>
        <dbReference type="Proteomes" id="UP000823674"/>
    </source>
</evidence>
<evidence type="ECO:0000256" key="8">
    <source>
        <dbReference type="SAM" id="MobiDB-lite"/>
    </source>
</evidence>
<organism evidence="9 10">
    <name type="scientific">Brassica rapa subsp. trilocularis</name>
    <dbReference type="NCBI Taxonomy" id="1813537"/>
    <lineage>
        <taxon>Eukaryota</taxon>
        <taxon>Viridiplantae</taxon>
        <taxon>Streptophyta</taxon>
        <taxon>Embryophyta</taxon>
        <taxon>Tracheophyta</taxon>
        <taxon>Spermatophyta</taxon>
        <taxon>Magnoliopsida</taxon>
        <taxon>eudicotyledons</taxon>
        <taxon>Gunneridae</taxon>
        <taxon>Pentapetalae</taxon>
        <taxon>rosids</taxon>
        <taxon>malvids</taxon>
        <taxon>Brassicales</taxon>
        <taxon>Brassicaceae</taxon>
        <taxon>Brassiceae</taxon>
        <taxon>Brassica</taxon>
    </lineage>
</organism>
<feature type="compositionally biased region" description="Gly residues" evidence="8">
    <location>
        <begin position="324"/>
        <end position="340"/>
    </location>
</feature>
<evidence type="ECO:0000256" key="5">
    <source>
        <dbReference type="ARBA" id="ARBA00023242"/>
    </source>
</evidence>
<dbReference type="InterPro" id="IPR044961">
    <property type="entry name" value="MS5/SDI1"/>
</dbReference>
<sequence>MKNHNTNTTRSNLVKDNELFHVIHKVPCGDTPYVKAKHAQLIEKNPEMAIVWFWKAINTGDRVDSALKDMAVVMKQVDRPEEAIEAIKSFRPRCSKNSQDSLDNVLIDLYKKCGRMEEQVELLKRKLRQIYQGEAFNGKPTKTARSHGKKFQVTVQQEIARLLGNLGWAYMQLAKYLSAEAVYRKAQMVEPDANKSCNLAMCLIKQGRFEEARALLDDVFTSRVLGADDCRTRQRADELLGELEASLPRRLDAEMEDVLGNILDDDFVIAIGLEEMTASNYRSKRLPIFEQISSLRNQNLYNYDGGRKNTNGGGGGGDGKKTNGSGGGGGKKTNGSGGGGGKVVSCVEESGLAHETCVCVGRAGMSSLEVLLPDVAIVDQETLEGVEEIKNGVRLIDNMEEINVAV</sequence>
<comment type="subcellular location">
    <subcellularLocation>
        <location evidence="1">Nucleus</location>
    </subcellularLocation>
</comment>
<evidence type="ECO:0000313" key="9">
    <source>
        <dbReference type="EMBL" id="KAG5411940.1"/>
    </source>
</evidence>
<gene>
    <name evidence="9" type="primary">A02p053050.1_BraROA</name>
    <name evidence="9" type="ORF">IGI04_008259</name>
</gene>
<comment type="similarity">
    <text evidence="6">Belongs to the MS5 protein family.</text>
</comment>
<dbReference type="Pfam" id="PF13374">
    <property type="entry name" value="TPR_10"/>
    <property type="match status" value="1"/>
</dbReference>
<dbReference type="EMBL" id="JADBGQ010000002">
    <property type="protein sequence ID" value="KAG5411940.1"/>
    <property type="molecule type" value="Genomic_DNA"/>
</dbReference>
<dbReference type="InterPro" id="IPR011990">
    <property type="entry name" value="TPR-like_helical_dom_sf"/>
</dbReference>
<dbReference type="Pfam" id="PF13181">
    <property type="entry name" value="TPR_8"/>
    <property type="match status" value="1"/>
</dbReference>
<evidence type="ECO:0000256" key="4">
    <source>
        <dbReference type="ARBA" id="ARBA00023054"/>
    </source>
</evidence>
<dbReference type="PROSITE" id="PS50005">
    <property type="entry name" value="TPR"/>
    <property type="match status" value="1"/>
</dbReference>
<dbReference type="InterPro" id="IPR019734">
    <property type="entry name" value="TPR_rpt"/>
</dbReference>
<name>A0ABQ7NPE5_BRACM</name>
<dbReference type="PANTHER" id="PTHR36326:SF16">
    <property type="entry name" value="(RAPE) HYPOTHETICAL PROTEIN"/>
    <property type="match status" value="1"/>
</dbReference>
<accession>A0ABQ7NPE5</accession>
<keyword evidence="4" id="KW-0175">Coiled coil</keyword>